<dbReference type="SUPFAM" id="SSF142764">
    <property type="entry name" value="YgbK-like"/>
    <property type="match status" value="1"/>
</dbReference>
<comment type="similarity">
    <text evidence="1">Belongs to the four-carbon acid sugar kinase family.</text>
</comment>
<proteinExistence type="inferred from homology"/>
<keyword evidence="4" id="KW-0418">Kinase</keyword>
<evidence type="ECO:0000259" key="7">
    <source>
        <dbReference type="Pfam" id="PF07005"/>
    </source>
</evidence>
<dbReference type="EMBL" id="MCGH01000002">
    <property type="protein sequence ID" value="ODM05720.1"/>
    <property type="molecule type" value="Genomic_DNA"/>
</dbReference>
<dbReference type="GO" id="GO:0005524">
    <property type="term" value="F:ATP binding"/>
    <property type="evidence" value="ECO:0007669"/>
    <property type="project" value="UniProtKB-KW"/>
</dbReference>
<dbReference type="Pfam" id="PF07005">
    <property type="entry name" value="SBD_N"/>
    <property type="match status" value="1"/>
</dbReference>
<dbReference type="InterPro" id="IPR031475">
    <property type="entry name" value="NBD_C"/>
</dbReference>
<feature type="domain" description="Four-carbon acid sugar kinase nucleotide binding" evidence="8">
    <location>
        <begin position="247"/>
        <end position="414"/>
    </location>
</feature>
<evidence type="ECO:0000313" key="9">
    <source>
        <dbReference type="EMBL" id="ODM05720.1"/>
    </source>
</evidence>
<evidence type="ECO:0000259" key="8">
    <source>
        <dbReference type="Pfam" id="PF17042"/>
    </source>
</evidence>
<dbReference type="InterPro" id="IPR042213">
    <property type="entry name" value="NBD_C_sf"/>
</dbReference>
<keyword evidence="2" id="KW-0808">Transferase</keyword>
<protein>
    <recommendedName>
        <fullName evidence="13">Four-carbon acid sugar kinase family protein</fullName>
    </recommendedName>
</protein>
<dbReference type="RefSeq" id="WP_069151906.1">
    <property type="nucleotide sequence ID" value="NZ_MCGH01000002.1"/>
</dbReference>
<reference evidence="9 11" key="1">
    <citation type="submission" date="2016-07" db="EMBL/GenBank/DDBJ databases">
        <title>Characterization of isolates of Eisenbergiella tayi derived from blood cultures, using whole genome sequencing.</title>
        <authorList>
            <person name="Burdz T."/>
            <person name="Wiebe D."/>
            <person name="Huynh C."/>
            <person name="Bernard K."/>
        </authorList>
    </citation>
    <scope>NUCLEOTIDE SEQUENCE [LARGE SCALE GENOMIC DNA]</scope>
    <source>
        <strain evidence="9 11">NML 110608</strain>
    </source>
</reference>
<dbReference type="InterPro" id="IPR010737">
    <property type="entry name" value="4-carb_acid_sugar_kinase_N"/>
</dbReference>
<evidence type="ECO:0000313" key="11">
    <source>
        <dbReference type="Proteomes" id="UP000094067"/>
    </source>
</evidence>
<dbReference type="Pfam" id="PF17042">
    <property type="entry name" value="NBD_C"/>
    <property type="match status" value="1"/>
</dbReference>
<reference evidence="10 12" key="2">
    <citation type="submission" date="2016-08" db="EMBL/GenBank/DDBJ databases">
        <authorList>
            <person name="Seilhamer J.J."/>
        </authorList>
    </citation>
    <scope>NUCLEOTIDE SEQUENCE [LARGE SCALE GENOMIC DNA]</scope>
    <source>
        <strain evidence="10 12">NML150140-1</strain>
    </source>
</reference>
<sequence length="421" mass="46431">MKKRIGVVADDVTGANDIGVMFRKGGYRSAVFPLSLLSLCDLKGECEELDAIIIDTDSRFDDPRTAADKVAQATRLLQELPCDRYFNKTCSVFRGNIGAEFDSMQDVLGVSCSMVIAGFPGNGRTTVDGVHYVYGTRLEDSQFRTDPIHPMDISFLPDIMSRQTDRKISQITWEDLDKGLEHVIGKKEELKKQCAYILFDIRHQEDLKLVARAVADEINLCGSSAIGEELPAAIREMCEDGQDPVFLIAGSLTRQSIAQTEYLRGKGYPVITFDTETIFDEEAFSREEERLAGEALKAMKQAPLVLVHSAQQPERVQATKEKGQKLGFTHEEIGKRISGCLCRVTRRVLTETGCRKLVVAGGDTSAAVTGELEIYRMEIGEEIEAGVPAMTGKTNLGEMSLVLKSGSFGSESFLEKAARYV</sequence>
<evidence type="ECO:0008006" key="13">
    <source>
        <dbReference type="Google" id="ProtNLM"/>
    </source>
</evidence>
<dbReference type="Gene3D" id="3.40.50.10840">
    <property type="entry name" value="Putative sugar-binding, N-terminal domain"/>
    <property type="match status" value="1"/>
</dbReference>
<dbReference type="GO" id="GO:0016301">
    <property type="term" value="F:kinase activity"/>
    <property type="evidence" value="ECO:0007669"/>
    <property type="project" value="UniProtKB-KW"/>
</dbReference>
<evidence type="ECO:0000256" key="3">
    <source>
        <dbReference type="ARBA" id="ARBA00022741"/>
    </source>
</evidence>
<keyword evidence="6" id="KW-0119">Carbohydrate metabolism</keyword>
<keyword evidence="3" id="KW-0547">Nucleotide-binding</keyword>
<dbReference type="Proteomes" id="UP000094271">
    <property type="component" value="Unassembled WGS sequence"/>
</dbReference>
<gene>
    <name evidence="10" type="ORF">BEI59_36385</name>
    <name evidence="9" type="ORF">BEI61_01609</name>
</gene>
<name>A0A1E3AAC8_9FIRM</name>
<feature type="domain" description="Four-carbon acid sugar kinase N-terminal" evidence="7">
    <location>
        <begin position="5"/>
        <end position="229"/>
    </location>
</feature>
<organism evidence="9 11">
    <name type="scientific">Eisenbergiella tayi</name>
    <dbReference type="NCBI Taxonomy" id="1432052"/>
    <lineage>
        <taxon>Bacteria</taxon>
        <taxon>Bacillati</taxon>
        <taxon>Bacillota</taxon>
        <taxon>Clostridia</taxon>
        <taxon>Lachnospirales</taxon>
        <taxon>Lachnospiraceae</taxon>
        <taxon>Eisenbergiella</taxon>
    </lineage>
</organism>
<dbReference type="InterPro" id="IPR037051">
    <property type="entry name" value="4-carb_acid_sugar_kinase_N_sf"/>
</dbReference>
<evidence type="ECO:0000313" key="12">
    <source>
        <dbReference type="Proteomes" id="UP000094271"/>
    </source>
</evidence>
<dbReference type="PATRIC" id="fig|1432052.4.peg.1801"/>
<evidence type="ECO:0000256" key="2">
    <source>
        <dbReference type="ARBA" id="ARBA00022679"/>
    </source>
</evidence>
<dbReference type="EMBL" id="MEHA01000059">
    <property type="protein sequence ID" value="ODR33630.1"/>
    <property type="molecule type" value="Genomic_DNA"/>
</dbReference>
<dbReference type="Gene3D" id="3.40.980.20">
    <property type="entry name" value="Four-carbon acid sugar kinase, nucleotide binding domain"/>
    <property type="match status" value="1"/>
</dbReference>
<dbReference type="OrthoDB" id="9778478at2"/>
<evidence type="ECO:0000256" key="5">
    <source>
        <dbReference type="ARBA" id="ARBA00022840"/>
    </source>
</evidence>
<dbReference type="AlphaFoldDB" id="A0A1E3AAC8"/>
<dbReference type="Proteomes" id="UP000094067">
    <property type="component" value="Unassembled WGS sequence"/>
</dbReference>
<accession>A0A1E3AAC8</accession>
<comment type="caution">
    <text evidence="9">The sequence shown here is derived from an EMBL/GenBank/DDBJ whole genome shotgun (WGS) entry which is preliminary data.</text>
</comment>
<keyword evidence="5" id="KW-0067">ATP-binding</keyword>
<evidence type="ECO:0000256" key="4">
    <source>
        <dbReference type="ARBA" id="ARBA00022777"/>
    </source>
</evidence>
<evidence type="ECO:0000256" key="6">
    <source>
        <dbReference type="ARBA" id="ARBA00023277"/>
    </source>
</evidence>
<evidence type="ECO:0000256" key="1">
    <source>
        <dbReference type="ARBA" id="ARBA00005715"/>
    </source>
</evidence>
<evidence type="ECO:0000313" key="10">
    <source>
        <dbReference type="EMBL" id="ODR33630.1"/>
    </source>
</evidence>